<dbReference type="Proteomes" id="UP000017836">
    <property type="component" value="Unassembled WGS sequence"/>
</dbReference>
<name>W1PWT1_AMBTC</name>
<evidence type="ECO:0000313" key="2">
    <source>
        <dbReference type="Proteomes" id="UP000017836"/>
    </source>
</evidence>
<accession>W1PWT1</accession>
<dbReference type="AlphaFoldDB" id="W1PWT1"/>
<dbReference type="HOGENOM" id="CLU_2041179_0_0_1"/>
<dbReference type="Gramene" id="ERN11835">
    <property type="protein sequence ID" value="ERN11835"/>
    <property type="gene ID" value="AMTR_s00020p00052850"/>
</dbReference>
<proteinExistence type="predicted"/>
<reference evidence="2" key="1">
    <citation type="journal article" date="2013" name="Science">
        <title>The Amborella genome and the evolution of flowering plants.</title>
        <authorList>
            <consortium name="Amborella Genome Project"/>
        </authorList>
    </citation>
    <scope>NUCLEOTIDE SEQUENCE [LARGE SCALE GENOMIC DNA]</scope>
</reference>
<evidence type="ECO:0000313" key="1">
    <source>
        <dbReference type="EMBL" id="ERN11835.1"/>
    </source>
</evidence>
<protein>
    <submittedName>
        <fullName evidence="1">Uncharacterized protein</fullName>
    </submittedName>
</protein>
<keyword evidence="2" id="KW-1185">Reference proteome</keyword>
<organism evidence="1 2">
    <name type="scientific">Amborella trichopoda</name>
    <dbReference type="NCBI Taxonomy" id="13333"/>
    <lineage>
        <taxon>Eukaryota</taxon>
        <taxon>Viridiplantae</taxon>
        <taxon>Streptophyta</taxon>
        <taxon>Embryophyta</taxon>
        <taxon>Tracheophyta</taxon>
        <taxon>Spermatophyta</taxon>
        <taxon>Magnoliopsida</taxon>
        <taxon>Amborellales</taxon>
        <taxon>Amborellaceae</taxon>
        <taxon>Amborella</taxon>
    </lineage>
</organism>
<gene>
    <name evidence="1" type="ORF">AMTR_s00020p00052850</name>
</gene>
<dbReference type="EMBL" id="KI392664">
    <property type="protein sequence ID" value="ERN11835.1"/>
    <property type="molecule type" value="Genomic_DNA"/>
</dbReference>
<sequence>MWFVIARTLGTGDVDNTGGQCISLVDNAGDLGTGAVDNVDYQCTDTPNVLCLGLEALFVKGQRLPEASVIWGRVRTNVWKDPGVGTGLPERDWGWRKAREVVIAGEQRCHQFGGHKATGSG</sequence>